<feature type="compositionally biased region" description="Polar residues" evidence="6">
    <location>
        <begin position="1"/>
        <end position="11"/>
    </location>
</feature>
<comment type="similarity">
    <text evidence="5">Belongs to the TRAFAC class myosin-kinesin ATPase superfamily. Kinesin family.</text>
</comment>
<keyword evidence="5" id="KW-0505">Motor protein</keyword>
<evidence type="ECO:0000256" key="6">
    <source>
        <dbReference type="SAM" id="MobiDB-lite"/>
    </source>
</evidence>
<keyword evidence="4" id="KW-0963">Cytoplasm</keyword>
<dbReference type="SUPFAM" id="SSF52540">
    <property type="entry name" value="P-loop containing nucleoside triphosphate hydrolases"/>
    <property type="match status" value="1"/>
</dbReference>
<evidence type="ECO:0000256" key="4">
    <source>
        <dbReference type="ARBA" id="ARBA00023212"/>
    </source>
</evidence>
<dbReference type="GO" id="GO:0016887">
    <property type="term" value="F:ATP hydrolysis activity"/>
    <property type="evidence" value="ECO:0007669"/>
    <property type="project" value="TreeGrafter"/>
</dbReference>
<dbReference type="GO" id="GO:0051256">
    <property type="term" value="P:mitotic spindle midzone assembly"/>
    <property type="evidence" value="ECO:0007669"/>
    <property type="project" value="TreeGrafter"/>
</dbReference>
<dbReference type="GO" id="GO:0005874">
    <property type="term" value="C:microtubule"/>
    <property type="evidence" value="ECO:0007669"/>
    <property type="project" value="TreeGrafter"/>
</dbReference>
<reference evidence="8" key="1">
    <citation type="submission" date="2025-08" db="UniProtKB">
        <authorList>
            <consortium name="RefSeq"/>
        </authorList>
    </citation>
    <scope>IDENTIFICATION</scope>
    <source>
        <tissue evidence="8">Whole insect</tissue>
    </source>
</reference>
<dbReference type="SMART" id="SM00129">
    <property type="entry name" value="KISc"/>
    <property type="match status" value="1"/>
</dbReference>
<proteinExistence type="inferred from homology"/>
<dbReference type="FunCoup" id="A0A6P7GL47">
    <property type="interactions" value="514"/>
</dbReference>
<evidence type="ECO:0000256" key="3">
    <source>
        <dbReference type="ARBA" id="ARBA00022840"/>
    </source>
</evidence>
<dbReference type="Pfam" id="PF00225">
    <property type="entry name" value="Kinesin"/>
    <property type="match status" value="1"/>
</dbReference>
<evidence type="ECO:0000259" key="7">
    <source>
        <dbReference type="PROSITE" id="PS50067"/>
    </source>
</evidence>
<dbReference type="GO" id="GO:0005871">
    <property type="term" value="C:kinesin complex"/>
    <property type="evidence" value="ECO:0007669"/>
    <property type="project" value="TreeGrafter"/>
</dbReference>
<feature type="domain" description="Kinesin motor" evidence="7">
    <location>
        <begin position="31"/>
        <end position="434"/>
    </location>
</feature>
<name>A0A6P7GL47_DIAVI</name>
<keyword evidence="4" id="KW-0206">Cytoskeleton</keyword>
<evidence type="ECO:0000256" key="2">
    <source>
        <dbReference type="ARBA" id="ARBA00022741"/>
    </source>
</evidence>
<sequence length="753" mass="86125">MFTPSKYNYTPKTPKRRITTLSSASDTEKDPVKVYSRLIPNNNVDSTTCMEITSPQELCISNESKGIRKNTFYKFKHIFPSHSTQKEVFDHIGYPVIEDLLNGKNGLLFAYGVTGSGKTYTLTGDPNNPGIIPRSINTIFNSIEGFQTNKYLIKTDKLNSFEVQSEDEAKKEQILENKMSMKIPKKGKKADNLAVPFFHNDDTKISNLNTSRQYAVFVSYIEIYNNNVYDLLDDASAGKILQNKILREDVNHNMYVNGVVEIEVKSAQEAFELLVTGQKKKKTAYTNLNSESSRSHSVFNLRIVQLEKLNNSNNDISSIDQKRNIVISNLSLTDLAGSERSNRTQNTGARLKEASSINNSLMTLRTCLEILRENQLNRGSIKLVPYRDSRLTHLFKNYFEGDGSVQMIVCVNPVLANLEENLHVMKFAEITQDIKIIRTEPKSIQKSVRKGSVVKKGPIKATHNFPVFKFDLNNVHDCGAAINNVLKALSDDKFKTKVLDTKISNTSKEFRKRLVDAFEEDLHTSTEIKNYKILLQRQKIKTRNLETKIVQLDAERKKVLQANKEFETVIQTIQNRVDEKQWKINQNILEKKNDNENMALVADKMKQELEKKLKQQRDFLSHSLLIKEAVLNNVRKVLETENVSGNEKMELRNTSPPSYLYTTPQIVITPPNEYVPRRRSRSVDEVLEKKYVESFLESTYPSSRKRKSDLILEDVSNKHRALTKKTEIGIVLFNNSPNKTVDPKQTKVPSHVE</sequence>
<feature type="binding site" evidence="5">
    <location>
        <begin position="112"/>
        <end position="119"/>
    </location>
    <ligand>
        <name>ATP</name>
        <dbReference type="ChEBI" id="CHEBI:30616"/>
    </ligand>
</feature>
<dbReference type="Gene3D" id="3.40.850.10">
    <property type="entry name" value="Kinesin motor domain"/>
    <property type="match status" value="1"/>
</dbReference>
<keyword evidence="2 5" id="KW-0547">Nucleotide-binding</keyword>
<dbReference type="PRINTS" id="PR00380">
    <property type="entry name" value="KINESINHEAVY"/>
</dbReference>
<dbReference type="InterPro" id="IPR036961">
    <property type="entry name" value="Kinesin_motor_dom_sf"/>
</dbReference>
<dbReference type="GO" id="GO:0008017">
    <property type="term" value="F:microtubule binding"/>
    <property type="evidence" value="ECO:0007669"/>
    <property type="project" value="InterPro"/>
</dbReference>
<dbReference type="InParanoid" id="A0A6P7GL47"/>
<dbReference type="InterPro" id="IPR027640">
    <property type="entry name" value="Kinesin-like_fam"/>
</dbReference>
<comment type="subcellular location">
    <subcellularLocation>
        <location evidence="1">Cytoplasm</location>
        <location evidence="1">Cytoskeleton</location>
    </subcellularLocation>
</comment>
<dbReference type="InterPro" id="IPR027417">
    <property type="entry name" value="P-loop_NTPase"/>
</dbReference>
<evidence type="ECO:0000256" key="5">
    <source>
        <dbReference type="PROSITE-ProRule" id="PRU00283"/>
    </source>
</evidence>
<gene>
    <name evidence="8" type="primary">LOC114338109</name>
</gene>
<dbReference type="RefSeq" id="XP_028144490.1">
    <property type="nucleotide sequence ID" value="XM_028288689.1"/>
</dbReference>
<dbReference type="InterPro" id="IPR001752">
    <property type="entry name" value="Kinesin_motor_dom"/>
</dbReference>
<dbReference type="GO" id="GO:0007018">
    <property type="term" value="P:microtubule-based movement"/>
    <property type="evidence" value="ECO:0007669"/>
    <property type="project" value="InterPro"/>
</dbReference>
<keyword evidence="3 5" id="KW-0067">ATP-binding</keyword>
<dbReference type="PANTHER" id="PTHR24115">
    <property type="entry name" value="KINESIN-RELATED"/>
    <property type="match status" value="1"/>
</dbReference>
<organism evidence="8">
    <name type="scientific">Diabrotica virgifera virgifera</name>
    <name type="common">western corn rootworm</name>
    <dbReference type="NCBI Taxonomy" id="50390"/>
    <lineage>
        <taxon>Eukaryota</taxon>
        <taxon>Metazoa</taxon>
        <taxon>Ecdysozoa</taxon>
        <taxon>Arthropoda</taxon>
        <taxon>Hexapoda</taxon>
        <taxon>Insecta</taxon>
        <taxon>Pterygota</taxon>
        <taxon>Neoptera</taxon>
        <taxon>Endopterygota</taxon>
        <taxon>Coleoptera</taxon>
        <taxon>Polyphaga</taxon>
        <taxon>Cucujiformia</taxon>
        <taxon>Chrysomeloidea</taxon>
        <taxon>Chrysomelidae</taxon>
        <taxon>Galerucinae</taxon>
        <taxon>Diabroticina</taxon>
        <taxon>Diabroticites</taxon>
        <taxon>Diabrotica</taxon>
    </lineage>
</organism>
<dbReference type="PANTHER" id="PTHR24115:SF600">
    <property type="entry name" value="KINESIN-LIKE PROTEIN KIF23"/>
    <property type="match status" value="1"/>
</dbReference>
<dbReference type="GO" id="GO:0005524">
    <property type="term" value="F:ATP binding"/>
    <property type="evidence" value="ECO:0007669"/>
    <property type="project" value="UniProtKB-UniRule"/>
</dbReference>
<dbReference type="GO" id="GO:0003777">
    <property type="term" value="F:microtubule motor activity"/>
    <property type="evidence" value="ECO:0007669"/>
    <property type="project" value="InterPro"/>
</dbReference>
<evidence type="ECO:0000256" key="1">
    <source>
        <dbReference type="ARBA" id="ARBA00004245"/>
    </source>
</evidence>
<evidence type="ECO:0000313" key="8">
    <source>
        <dbReference type="RefSeq" id="XP_028144490.1"/>
    </source>
</evidence>
<dbReference type="GO" id="GO:0005634">
    <property type="term" value="C:nucleus"/>
    <property type="evidence" value="ECO:0007669"/>
    <property type="project" value="TreeGrafter"/>
</dbReference>
<accession>A0A6P7GL47</accession>
<protein>
    <submittedName>
        <fullName evidence="8">Kinesin-like protein KIF23</fullName>
    </submittedName>
</protein>
<dbReference type="PROSITE" id="PS50067">
    <property type="entry name" value="KINESIN_MOTOR_2"/>
    <property type="match status" value="1"/>
</dbReference>
<feature type="region of interest" description="Disordered" evidence="6">
    <location>
        <begin position="1"/>
        <end position="25"/>
    </location>
</feature>
<dbReference type="AlphaFoldDB" id="A0A6P7GL47"/>